<dbReference type="InterPro" id="IPR013783">
    <property type="entry name" value="Ig-like_fold"/>
</dbReference>
<comment type="caution">
    <text evidence="2">The sequence shown here is derived from an EMBL/GenBank/DDBJ whole genome shotgun (WGS) entry which is preliminary data.</text>
</comment>
<dbReference type="RefSeq" id="WP_290254784.1">
    <property type="nucleotide sequence ID" value="NZ_JAUGQQ010000006.1"/>
</dbReference>
<evidence type="ECO:0000313" key="2">
    <source>
        <dbReference type="EMBL" id="MDN3724695.1"/>
    </source>
</evidence>
<sequence length="776" mass="84493">MKFFVFALLAILSVSVAIAQNIQIDATTYTPQQLVEDILIDSGCISNVQITSSTSGNFPDGDKSFGYYTANGSTFPFQRGVVMSTGKLKNVPGPNTSLSDDDAPGWNGDQDLETALNISNTTNATILEFDFVPNADNIQFRYLFASEEYQEGDPNTCIYSDAFAFLIKPIGGTYTNIAVVPGTTTPVLVTTVHSGIPGSCPPINETYFEGWNGPNAPINFNGQTKILVAETPVTVNQPYHIKLVIADEKNYRYDSAVFLEGGSFNIAANLGPDRSFRTNNPLCDGETYILDATPQGTTPLGYTWYRDGTILPGETAAQLAVTTPGMYSVAIDYGNTCIATDEVLIEYSNSVNPQNTELYQCEPTASGIAVFNLFDAEATVINGDPLLRVYSFHKSFIHAENNTEPIPNPENYTNSQPDERVYARIVSEYGCVGVAEITLKTTTNTVSDFFLVECAAAGTPSFASFSFSETTAALQILFGNNSEVTYHLSYEDAIEHTNPLPQPFTNTQPTTQTVYARIGGDRGCLATAKVHLNVIDTPAFEGAEILLYCLNTYPETITIDSGLIGTTTNTEFLWSTGETTPSITINEPGNYTVTVTRSETINNETFACTGVRTFTVVPSETAQITYQLSGNVGNATLTVQAEGAGSYLYALDYGPFQQSPIFENVSPGEHTIVVKDANGCGTTTLLAFVVGFPSFFTPNNDGYHDYWQVAGQDRNNGLVERVEIFNRFGKILYALNLNGSGWDGTYNGRQLPSSDYWFKATFKNGLVYRGHFTLKR</sequence>
<evidence type="ECO:0000313" key="3">
    <source>
        <dbReference type="Proteomes" id="UP001244787"/>
    </source>
</evidence>
<dbReference type="NCBIfam" id="TIGR04131">
    <property type="entry name" value="Bac_Flav_CTERM"/>
    <property type="match status" value="1"/>
</dbReference>
<keyword evidence="1" id="KW-0732">Signal</keyword>
<evidence type="ECO:0000256" key="1">
    <source>
        <dbReference type="SAM" id="SignalP"/>
    </source>
</evidence>
<dbReference type="NCBIfam" id="NF038133">
    <property type="entry name" value="choice_anch_L"/>
    <property type="match status" value="1"/>
</dbReference>
<accession>A0ABT8DH13</accession>
<dbReference type="InterPro" id="IPR026341">
    <property type="entry name" value="T9SS_type_B"/>
</dbReference>
<dbReference type="Gene3D" id="2.60.40.10">
    <property type="entry name" value="Immunoglobulins"/>
    <property type="match status" value="1"/>
</dbReference>
<dbReference type="Proteomes" id="UP001244787">
    <property type="component" value="Unassembled WGS sequence"/>
</dbReference>
<gene>
    <name evidence="2" type="ORF">QRD02_09885</name>
</gene>
<keyword evidence="3" id="KW-1185">Reference proteome</keyword>
<proteinExistence type="predicted"/>
<protein>
    <submittedName>
        <fullName evidence="2">Choice-of-anchor L domain-containing protein</fullName>
    </submittedName>
</protein>
<dbReference type="InterPro" id="IPR049804">
    <property type="entry name" value="Choice_anch_L"/>
</dbReference>
<feature type="chain" id="PRO_5045723206" evidence="1">
    <location>
        <begin position="20"/>
        <end position="776"/>
    </location>
</feature>
<name>A0ABT8DH13_9FLAO</name>
<dbReference type="EMBL" id="JAUGQQ010000006">
    <property type="protein sequence ID" value="MDN3724695.1"/>
    <property type="molecule type" value="Genomic_DNA"/>
</dbReference>
<dbReference type="Pfam" id="PF13585">
    <property type="entry name" value="CHU_C"/>
    <property type="match status" value="1"/>
</dbReference>
<feature type="signal peptide" evidence="1">
    <location>
        <begin position="1"/>
        <end position="19"/>
    </location>
</feature>
<reference evidence="2 3" key="1">
    <citation type="submission" date="2023-06" db="EMBL/GenBank/DDBJ databases">
        <authorList>
            <person name="Ye Y.-Q."/>
            <person name="Du Z.-J."/>
        </authorList>
    </citation>
    <scope>NUCLEOTIDE SEQUENCE [LARGE SCALE GENOMIC DNA]</scope>
    <source>
        <strain evidence="2 3">SDUM287046</strain>
    </source>
</reference>
<organism evidence="2 3">
    <name type="scientific">Aequorivita aurantiaca</name>
    <dbReference type="NCBI Taxonomy" id="3053356"/>
    <lineage>
        <taxon>Bacteria</taxon>
        <taxon>Pseudomonadati</taxon>
        <taxon>Bacteroidota</taxon>
        <taxon>Flavobacteriia</taxon>
        <taxon>Flavobacteriales</taxon>
        <taxon>Flavobacteriaceae</taxon>
        <taxon>Aequorivita</taxon>
    </lineage>
</organism>